<feature type="domain" description="TonB-dependent transporter Oar-like beta-barrel" evidence="8">
    <location>
        <begin position="246"/>
        <end position="1152"/>
    </location>
</feature>
<feature type="signal peptide" evidence="7">
    <location>
        <begin position="1"/>
        <end position="24"/>
    </location>
</feature>
<dbReference type="OrthoDB" id="97893at2"/>
<keyword evidence="9" id="KW-0378">Hydrolase</keyword>
<feature type="chain" id="PRO_5020399430" evidence="7">
    <location>
        <begin position="25"/>
        <end position="1159"/>
    </location>
</feature>
<evidence type="ECO:0000313" key="9">
    <source>
        <dbReference type="EMBL" id="RZU43057.1"/>
    </source>
</evidence>
<protein>
    <submittedName>
        <fullName evidence="9">Carboxypeptidase family protein</fullName>
    </submittedName>
</protein>
<dbReference type="InterPro" id="IPR057601">
    <property type="entry name" value="Oar-like_b-barrel"/>
</dbReference>
<keyword evidence="9" id="KW-0645">Protease</keyword>
<dbReference type="PANTHER" id="PTHR30069:SF46">
    <property type="entry name" value="OAR PROTEIN"/>
    <property type="match status" value="1"/>
</dbReference>
<dbReference type="GO" id="GO:0015344">
    <property type="term" value="F:siderophore uptake transmembrane transporter activity"/>
    <property type="evidence" value="ECO:0007669"/>
    <property type="project" value="TreeGrafter"/>
</dbReference>
<keyword evidence="4" id="KW-0812">Transmembrane</keyword>
<dbReference type="RefSeq" id="WP_130421334.1">
    <property type="nucleotide sequence ID" value="NZ_SHKW01000001.1"/>
</dbReference>
<sequence length="1159" mass="125542">MPQYIRRILLACLVLVLGTTTLRAAITGSISGHVVDPTGAYISGAKVTIRNEATGISQMATADGAGFYTFPALNVGTYTVSTAPTGFRTYEATGIKVDANSAIRIELTVQIGSNNETQEVRADELVVETQTTQLGQVIESSKMTAMPLNGRSFTDLLSLQPGVSPYKGTSENGRTVSGDLNPGNVSVNGGREASNGYMINGADANEGVYNGAAIIPNLDSIAEFRIITNNFDAEYGNFSGGEVNVVTKSGTNGFHGDVFNFLRNTDLDARNYFSSQRGTFIQNIFGGVIGGPIRKNKAFFFADFQGTKQIRGATQNFQVPTEDNRNGDFFNGGDSPMNSTVQGAGWAQVLSKRLGYTVASGEPYYTAGCTTATCVFPNAVIPRSAWSPAAAGLLQYVPQSNTANSYFETSAASAHLTDYKGSIRGDLNTRLGNLFGYYFVDNFTLSDPYGSGVNVPGFTSDNNGRAQMINLGLTTTVHGTAVNDLRFTYMRVVNHLGNPSGGTGVSLSSLGFTTPWGPTGGFSNINPALSGVPNVGLNNFSFGTPTDTLGQYNNMFQVLESYSKTIGTHNLHYGINYHYDQINERNFYAPNGQFGFNGQETGSDVADLLIGAPNYFIQASPQILDSRSHYFGAFAQDSWRVTSNLTLNYGLRYEVSTPWYDTQNKLETLVPGVQSVVFPGAPPGYLVPGDPGVPRTLAPVRWNNFAPRFGFNYSPSKTDGLLSKITGGPGNFTMRGGFGLFYTNIQDATGFIEVGDAPYGLFYYSPVQPMLETPYIDRATGNNEGQRFPFNFPPTNVSKNNPDTTFDWSQVLPISGSALFDSKNVLPYVESYYLGFQRSLGSKTVFSMNYVGNQGRKLITQEESNPGDAALCLSLTKDKLAPGQTPCGPGLETNLYTLSNGSVVNGTRVLGLDFGSNPYMRTTASSNYNSLQASLQHSSKRYDFLLGYTFARSFDNASAQTDRTNVLNPSLSWGLSNYDATHNFVGSYTVQLPFDLLTPNQHGVVAYIAEGWSVSGVTTLATGLPITLSENDDQSLTGTSADLPDYTPGRLYNNKNPRSGQPYFNTDLFSQEPLGQFGSSRRRFFHGPGLNNTDLALSRKFDIREEVYVQFRAEAFNVFNHAQFNTPSGLWNNQGVGGFGYITSANDPRIMQVALKLYF</sequence>
<dbReference type="Pfam" id="PF13620">
    <property type="entry name" value="CarboxypepD_reg"/>
    <property type="match status" value="1"/>
</dbReference>
<dbReference type="SUPFAM" id="SSF49452">
    <property type="entry name" value="Starch-binding domain-like"/>
    <property type="match status" value="1"/>
</dbReference>
<dbReference type="Pfam" id="PF25183">
    <property type="entry name" value="OMP_b-brl_4"/>
    <property type="match status" value="1"/>
</dbReference>
<name>A0A4Q7YYT5_9BACT</name>
<keyword evidence="10" id="KW-1185">Reference proteome</keyword>
<dbReference type="InterPro" id="IPR039426">
    <property type="entry name" value="TonB-dep_rcpt-like"/>
</dbReference>
<organism evidence="9 10">
    <name type="scientific">Edaphobacter modestus</name>
    <dbReference type="NCBI Taxonomy" id="388466"/>
    <lineage>
        <taxon>Bacteria</taxon>
        <taxon>Pseudomonadati</taxon>
        <taxon>Acidobacteriota</taxon>
        <taxon>Terriglobia</taxon>
        <taxon>Terriglobales</taxon>
        <taxon>Acidobacteriaceae</taxon>
        <taxon>Edaphobacter</taxon>
    </lineage>
</organism>
<keyword evidence="7" id="KW-0732">Signal</keyword>
<dbReference type="Proteomes" id="UP000292958">
    <property type="component" value="Unassembled WGS sequence"/>
</dbReference>
<evidence type="ECO:0000256" key="2">
    <source>
        <dbReference type="ARBA" id="ARBA00022448"/>
    </source>
</evidence>
<dbReference type="EMBL" id="SHKW01000001">
    <property type="protein sequence ID" value="RZU43057.1"/>
    <property type="molecule type" value="Genomic_DNA"/>
</dbReference>
<dbReference type="InterPro" id="IPR036942">
    <property type="entry name" value="Beta-barrel_TonB_sf"/>
</dbReference>
<evidence type="ECO:0000256" key="3">
    <source>
        <dbReference type="ARBA" id="ARBA00022452"/>
    </source>
</evidence>
<comment type="subcellular location">
    <subcellularLocation>
        <location evidence="1">Cell outer membrane</location>
        <topology evidence="1">Multi-pass membrane protein</topology>
    </subcellularLocation>
</comment>
<proteinExistence type="predicted"/>
<keyword evidence="3" id="KW-1134">Transmembrane beta strand</keyword>
<evidence type="ECO:0000256" key="7">
    <source>
        <dbReference type="SAM" id="SignalP"/>
    </source>
</evidence>
<dbReference type="GO" id="GO:0030246">
    <property type="term" value="F:carbohydrate binding"/>
    <property type="evidence" value="ECO:0007669"/>
    <property type="project" value="InterPro"/>
</dbReference>
<dbReference type="GO" id="GO:0009279">
    <property type="term" value="C:cell outer membrane"/>
    <property type="evidence" value="ECO:0007669"/>
    <property type="project" value="UniProtKB-SubCell"/>
</dbReference>
<accession>A0A4Q7YYT5</accession>
<gene>
    <name evidence="9" type="ORF">BDD14_4669</name>
</gene>
<keyword evidence="6" id="KW-0998">Cell outer membrane</keyword>
<evidence type="ECO:0000313" key="10">
    <source>
        <dbReference type="Proteomes" id="UP000292958"/>
    </source>
</evidence>
<evidence type="ECO:0000256" key="1">
    <source>
        <dbReference type="ARBA" id="ARBA00004571"/>
    </source>
</evidence>
<evidence type="ECO:0000256" key="4">
    <source>
        <dbReference type="ARBA" id="ARBA00022692"/>
    </source>
</evidence>
<keyword evidence="2" id="KW-0813">Transport</keyword>
<dbReference type="GO" id="GO:0044718">
    <property type="term" value="P:siderophore transmembrane transport"/>
    <property type="evidence" value="ECO:0007669"/>
    <property type="project" value="TreeGrafter"/>
</dbReference>
<evidence type="ECO:0000259" key="8">
    <source>
        <dbReference type="Pfam" id="PF25183"/>
    </source>
</evidence>
<reference evidence="9 10" key="1">
    <citation type="submission" date="2019-02" db="EMBL/GenBank/DDBJ databases">
        <title>Genomic Encyclopedia of Archaeal and Bacterial Type Strains, Phase II (KMG-II): from individual species to whole genera.</title>
        <authorList>
            <person name="Goeker M."/>
        </authorList>
    </citation>
    <scope>NUCLEOTIDE SEQUENCE [LARGE SCALE GENOMIC DNA]</scope>
    <source>
        <strain evidence="9 10">DSM 18101</strain>
    </source>
</reference>
<dbReference type="AlphaFoldDB" id="A0A4Q7YYT5"/>
<evidence type="ECO:0000256" key="6">
    <source>
        <dbReference type="ARBA" id="ARBA00023237"/>
    </source>
</evidence>
<evidence type="ECO:0000256" key="5">
    <source>
        <dbReference type="ARBA" id="ARBA00023136"/>
    </source>
</evidence>
<comment type="caution">
    <text evidence="9">The sequence shown here is derived from an EMBL/GenBank/DDBJ whole genome shotgun (WGS) entry which is preliminary data.</text>
</comment>
<keyword evidence="5" id="KW-0472">Membrane</keyword>
<keyword evidence="9" id="KW-0121">Carboxypeptidase</keyword>
<dbReference type="Gene3D" id="2.60.40.1120">
    <property type="entry name" value="Carboxypeptidase-like, regulatory domain"/>
    <property type="match status" value="1"/>
</dbReference>
<dbReference type="GO" id="GO:0004180">
    <property type="term" value="F:carboxypeptidase activity"/>
    <property type="evidence" value="ECO:0007669"/>
    <property type="project" value="UniProtKB-KW"/>
</dbReference>
<dbReference type="PANTHER" id="PTHR30069">
    <property type="entry name" value="TONB-DEPENDENT OUTER MEMBRANE RECEPTOR"/>
    <property type="match status" value="1"/>
</dbReference>
<dbReference type="SUPFAM" id="SSF56935">
    <property type="entry name" value="Porins"/>
    <property type="match status" value="1"/>
</dbReference>
<dbReference type="InterPro" id="IPR013784">
    <property type="entry name" value="Carb-bd-like_fold"/>
</dbReference>
<dbReference type="Gene3D" id="2.40.170.20">
    <property type="entry name" value="TonB-dependent receptor, beta-barrel domain"/>
    <property type="match status" value="1"/>
</dbReference>